<accession>A0A2N7JUF0</accession>
<feature type="transmembrane region" description="Helical" evidence="1">
    <location>
        <begin position="121"/>
        <end position="143"/>
    </location>
</feature>
<feature type="transmembrane region" description="Helical" evidence="1">
    <location>
        <begin position="325"/>
        <end position="342"/>
    </location>
</feature>
<dbReference type="Proteomes" id="UP000235406">
    <property type="component" value="Unassembled WGS sequence"/>
</dbReference>
<evidence type="ECO:0000313" key="3">
    <source>
        <dbReference type="Proteomes" id="UP000235406"/>
    </source>
</evidence>
<reference evidence="3" key="1">
    <citation type="submission" date="2016-07" db="EMBL/GenBank/DDBJ databases">
        <title>Nontailed viruses are major unrecognized killers of bacteria in the ocean.</title>
        <authorList>
            <person name="Kauffman K."/>
            <person name="Hussain F."/>
            <person name="Yang J."/>
            <person name="Arevalo P."/>
            <person name="Brown J."/>
            <person name="Cutler M."/>
            <person name="Kelly L."/>
            <person name="Polz M.F."/>
        </authorList>
    </citation>
    <scope>NUCLEOTIDE SEQUENCE [LARGE SCALE GENOMIC DNA]</scope>
    <source>
        <strain evidence="3">10N.261.46.F8</strain>
    </source>
</reference>
<feature type="transmembrane region" description="Helical" evidence="1">
    <location>
        <begin position="174"/>
        <end position="190"/>
    </location>
</feature>
<feature type="transmembrane region" description="Helical" evidence="1">
    <location>
        <begin position="379"/>
        <end position="396"/>
    </location>
</feature>
<evidence type="ECO:0000256" key="1">
    <source>
        <dbReference type="SAM" id="Phobius"/>
    </source>
</evidence>
<feature type="transmembrane region" description="Helical" evidence="1">
    <location>
        <begin position="202"/>
        <end position="219"/>
    </location>
</feature>
<sequence length="404" mass="46157">MIGLVIFNCWWLGWLALSNTNLNPLLSASFFTQLVFILWVVAFNLGAILLYLSKGNSVSETSFGTFTNARLNKRFNILLSFILISVTCLLYKSGALTSSYYEYFIKLRGEGSLGNSIASGFWAYYLKFICYSISLALLSILFSNTDHEKIYVRFAFVLLFFLGFSYYFQVNYPVMTLAYIIVISVIDPPVKSSLVRKRRKVFFSAIFLLAIILIFSAFGRYGSSNFLAVMNHYLISYNTLGFVFFDEKINDVNSVLHSHTFGMSFLGSLEYVFVYLLNMLGDSFSSLSTIQENVHENMVPLYLSKDPSRGLNAFGTILFTFYRDFGLFGVAFLGVVSGFFTFKFRYLGKVKSRVYYACYIFLLQSMIAGIGVSPFDFPYFWSTVIFIFIFGKTFTFRSKAVHEK</sequence>
<dbReference type="EMBL" id="MCZK01000174">
    <property type="protein sequence ID" value="PMM62536.1"/>
    <property type="molecule type" value="Genomic_DNA"/>
</dbReference>
<feature type="transmembrane region" description="Helical" evidence="1">
    <location>
        <begin position="77"/>
        <end position="101"/>
    </location>
</feature>
<keyword evidence="1" id="KW-0812">Transmembrane</keyword>
<name>A0A2N7JUF0_9VIBR</name>
<feature type="transmembrane region" description="Helical" evidence="1">
    <location>
        <begin position="354"/>
        <end position="373"/>
    </location>
</feature>
<comment type="caution">
    <text evidence="2">The sequence shown here is derived from an EMBL/GenBank/DDBJ whole genome shotgun (WGS) entry which is preliminary data.</text>
</comment>
<protein>
    <recommendedName>
        <fullName evidence="4">Oligosaccharide repeat unit polymerase</fullName>
    </recommendedName>
</protein>
<organism evidence="2 3">
    <name type="scientific">Vibrio lentus</name>
    <dbReference type="NCBI Taxonomy" id="136468"/>
    <lineage>
        <taxon>Bacteria</taxon>
        <taxon>Pseudomonadati</taxon>
        <taxon>Pseudomonadota</taxon>
        <taxon>Gammaproteobacteria</taxon>
        <taxon>Vibrionales</taxon>
        <taxon>Vibrionaceae</taxon>
        <taxon>Vibrio</taxon>
    </lineage>
</organism>
<evidence type="ECO:0008006" key="4">
    <source>
        <dbReference type="Google" id="ProtNLM"/>
    </source>
</evidence>
<proteinExistence type="predicted"/>
<evidence type="ECO:0000313" key="2">
    <source>
        <dbReference type="EMBL" id="PMM62536.1"/>
    </source>
</evidence>
<dbReference type="NCBIfam" id="TIGR04370">
    <property type="entry name" value="glyco_rpt_poly"/>
    <property type="match status" value="1"/>
</dbReference>
<feature type="transmembrane region" description="Helical" evidence="1">
    <location>
        <begin position="257"/>
        <end position="277"/>
    </location>
</feature>
<keyword evidence="1" id="KW-1133">Transmembrane helix</keyword>
<gene>
    <name evidence="2" type="ORF">BCT49_18635</name>
</gene>
<dbReference type="OrthoDB" id="344435at2"/>
<dbReference type="RefSeq" id="WP_102438655.1">
    <property type="nucleotide sequence ID" value="NZ_CAWNVI010000174.1"/>
</dbReference>
<feature type="transmembrane region" description="Helical" evidence="1">
    <location>
        <begin position="225"/>
        <end position="245"/>
    </location>
</feature>
<feature type="transmembrane region" description="Helical" evidence="1">
    <location>
        <begin position="30"/>
        <end position="52"/>
    </location>
</feature>
<dbReference type="AlphaFoldDB" id="A0A2N7JUF0"/>
<keyword evidence="1" id="KW-0472">Membrane</keyword>
<feature type="transmembrane region" description="Helical" evidence="1">
    <location>
        <begin position="150"/>
        <end position="168"/>
    </location>
</feature>